<proteinExistence type="predicted"/>
<evidence type="ECO:0000313" key="3">
    <source>
        <dbReference type="Proteomes" id="UP000297527"/>
    </source>
</evidence>
<evidence type="ECO:0000256" key="1">
    <source>
        <dbReference type="SAM" id="MobiDB-lite"/>
    </source>
</evidence>
<gene>
    <name evidence="2" type="ORF">BCON_0058g00040</name>
</gene>
<dbReference type="EMBL" id="PQXN01000058">
    <property type="protein sequence ID" value="TGO58122.1"/>
    <property type="molecule type" value="Genomic_DNA"/>
</dbReference>
<accession>A0A4Z1IEW7</accession>
<feature type="region of interest" description="Disordered" evidence="1">
    <location>
        <begin position="30"/>
        <end position="50"/>
    </location>
</feature>
<protein>
    <submittedName>
        <fullName evidence="2">Uncharacterized protein</fullName>
    </submittedName>
</protein>
<sequence length="490" mass="55515">MVHQPSTWELSLDRAKQQFRDHQHECYYNDGRRGSNKLPGSTRSSSEVRTITNSDHKQNICYSSDSSFDSWFKSVTEAVGPYEKHVACVPSNEGMQVFDCAQKPENFSSEVSVAFNAKDTSIATSGRVFDENYRDTMIQYLGINNDRQIGSNTFPSDKSHTRSVSTSSGPSLSSSFASTASTDITTPVLDGNYFQIPSWDRALPPVPLIDTPNCLHGYEPLAKIPRHVLVLDKYPVHEDVDKKASEFIPSAILKGESRPTNPEMIRKAAEVGLPSNPNYKGELTNFNLRNAMCLDHENCSVRIHKIPPEASHSEIFAMITHGKVFSFNYNPPVKGLFTHAAADLVFLTREAAQDFFHDAKFGRGLYIRGERLMVMWNRIKVMPAEGRYEKMSRVVRIKGPATKLSAKTVEEFFRSRFEFDLVTNKEWIQRDGWKIVELAFSSIRSQSESAVKSFNLYVEQKMPNAGYRIWYAPDPCFKLDRMENSRLPGN</sequence>
<feature type="compositionally biased region" description="Polar residues" evidence="1">
    <location>
        <begin position="38"/>
        <end position="50"/>
    </location>
</feature>
<name>A0A4Z1IEW7_9HELO</name>
<comment type="caution">
    <text evidence="2">The sequence shown here is derived from an EMBL/GenBank/DDBJ whole genome shotgun (WGS) entry which is preliminary data.</text>
</comment>
<reference evidence="2 3" key="1">
    <citation type="submission" date="2017-12" db="EMBL/GenBank/DDBJ databases">
        <title>Comparative genomics of Botrytis spp.</title>
        <authorList>
            <person name="Valero-Jimenez C.A."/>
            <person name="Tapia P."/>
            <person name="Veloso J."/>
            <person name="Silva-Moreno E."/>
            <person name="Staats M."/>
            <person name="Valdes J.H."/>
            <person name="Van Kan J.A.L."/>
        </authorList>
    </citation>
    <scope>NUCLEOTIDE SEQUENCE [LARGE SCALE GENOMIC DNA]</scope>
    <source>
        <strain evidence="2 3">MUCL11595</strain>
    </source>
</reference>
<organism evidence="2 3">
    <name type="scientific">Botryotinia convoluta</name>
    <dbReference type="NCBI Taxonomy" id="54673"/>
    <lineage>
        <taxon>Eukaryota</taxon>
        <taxon>Fungi</taxon>
        <taxon>Dikarya</taxon>
        <taxon>Ascomycota</taxon>
        <taxon>Pezizomycotina</taxon>
        <taxon>Leotiomycetes</taxon>
        <taxon>Helotiales</taxon>
        <taxon>Sclerotiniaceae</taxon>
        <taxon>Botryotinia</taxon>
    </lineage>
</organism>
<dbReference type="Proteomes" id="UP000297527">
    <property type="component" value="Unassembled WGS sequence"/>
</dbReference>
<dbReference type="OrthoDB" id="3552873at2759"/>
<dbReference type="AlphaFoldDB" id="A0A4Z1IEW7"/>
<feature type="compositionally biased region" description="Low complexity" evidence="1">
    <location>
        <begin position="162"/>
        <end position="178"/>
    </location>
</feature>
<feature type="region of interest" description="Disordered" evidence="1">
    <location>
        <begin position="149"/>
        <end position="178"/>
    </location>
</feature>
<evidence type="ECO:0000313" key="2">
    <source>
        <dbReference type="EMBL" id="TGO58122.1"/>
    </source>
</evidence>
<keyword evidence="3" id="KW-1185">Reference proteome</keyword>